<dbReference type="SUPFAM" id="SSF56801">
    <property type="entry name" value="Acetyl-CoA synthetase-like"/>
    <property type="match status" value="1"/>
</dbReference>
<dbReference type="GO" id="GO:0043041">
    <property type="term" value="P:amino acid activation for nonribosomal peptide biosynthetic process"/>
    <property type="evidence" value="ECO:0007669"/>
    <property type="project" value="TreeGrafter"/>
</dbReference>
<evidence type="ECO:0000313" key="2">
    <source>
        <dbReference type="EMBL" id="ORX86603.1"/>
    </source>
</evidence>
<organism evidence="2 3">
    <name type="scientific">Anaeromyces robustus</name>
    <dbReference type="NCBI Taxonomy" id="1754192"/>
    <lineage>
        <taxon>Eukaryota</taxon>
        <taxon>Fungi</taxon>
        <taxon>Fungi incertae sedis</taxon>
        <taxon>Chytridiomycota</taxon>
        <taxon>Chytridiomycota incertae sedis</taxon>
        <taxon>Neocallimastigomycetes</taxon>
        <taxon>Neocallimastigales</taxon>
        <taxon>Neocallimastigaceae</taxon>
        <taxon>Anaeromyces</taxon>
    </lineage>
</organism>
<dbReference type="EMBL" id="MCFG01000019">
    <property type="protein sequence ID" value="ORX86603.1"/>
    <property type="molecule type" value="Genomic_DNA"/>
</dbReference>
<dbReference type="PANTHER" id="PTHR45527">
    <property type="entry name" value="NONRIBOSOMAL PEPTIDE SYNTHETASE"/>
    <property type="match status" value="1"/>
</dbReference>
<evidence type="ECO:0000313" key="3">
    <source>
        <dbReference type="Proteomes" id="UP000193944"/>
    </source>
</evidence>
<name>A0A1Y1XLM4_9FUNG</name>
<dbReference type="GO" id="GO:0031177">
    <property type="term" value="F:phosphopantetheine binding"/>
    <property type="evidence" value="ECO:0007669"/>
    <property type="project" value="TreeGrafter"/>
</dbReference>
<dbReference type="InterPro" id="IPR000873">
    <property type="entry name" value="AMP-dep_synth/lig_dom"/>
</dbReference>
<reference evidence="2 3" key="2">
    <citation type="submission" date="2016-08" db="EMBL/GenBank/DDBJ databases">
        <title>Pervasive Adenine N6-methylation of Active Genes in Fungi.</title>
        <authorList>
            <consortium name="DOE Joint Genome Institute"/>
            <person name="Mondo S.J."/>
            <person name="Dannebaum R.O."/>
            <person name="Kuo R.C."/>
            <person name="Labutti K."/>
            <person name="Haridas S."/>
            <person name="Kuo A."/>
            <person name="Salamov A."/>
            <person name="Ahrendt S.R."/>
            <person name="Lipzen A."/>
            <person name="Sullivan W."/>
            <person name="Andreopoulos W.B."/>
            <person name="Clum A."/>
            <person name="Lindquist E."/>
            <person name="Daum C."/>
            <person name="Ramamoorthy G.K."/>
            <person name="Gryganskyi A."/>
            <person name="Culley D."/>
            <person name="Magnuson J.K."/>
            <person name="James T.Y."/>
            <person name="O'Malley M.A."/>
            <person name="Stajich J.E."/>
            <person name="Spatafora J.W."/>
            <person name="Visel A."/>
            <person name="Grigoriev I.V."/>
        </authorList>
    </citation>
    <scope>NUCLEOTIDE SEQUENCE [LARGE SCALE GENOMIC DNA]</scope>
    <source>
        <strain evidence="2 3">S4</strain>
    </source>
</reference>
<protein>
    <recommendedName>
        <fullName evidence="1">AMP-dependent synthetase/ligase domain-containing protein</fullName>
    </recommendedName>
</protein>
<dbReference type="Pfam" id="PF00501">
    <property type="entry name" value="AMP-binding"/>
    <property type="match status" value="1"/>
</dbReference>
<dbReference type="InterPro" id="IPR020845">
    <property type="entry name" value="AMP-binding_CS"/>
</dbReference>
<accession>A0A1Y1XLM4</accession>
<dbReference type="GO" id="GO:0044550">
    <property type="term" value="P:secondary metabolite biosynthetic process"/>
    <property type="evidence" value="ECO:0007669"/>
    <property type="project" value="TreeGrafter"/>
</dbReference>
<gene>
    <name evidence="2" type="ORF">BCR32DRAFT_275245</name>
</gene>
<dbReference type="PROSITE" id="PS00455">
    <property type="entry name" value="AMP_BINDING"/>
    <property type="match status" value="1"/>
</dbReference>
<evidence type="ECO:0000259" key="1">
    <source>
        <dbReference type="Pfam" id="PF00501"/>
    </source>
</evidence>
<dbReference type="Gene3D" id="3.40.50.12780">
    <property type="entry name" value="N-terminal domain of ligase-like"/>
    <property type="match status" value="1"/>
</dbReference>
<dbReference type="GO" id="GO:0005737">
    <property type="term" value="C:cytoplasm"/>
    <property type="evidence" value="ECO:0007669"/>
    <property type="project" value="TreeGrafter"/>
</dbReference>
<dbReference type="InterPro" id="IPR042099">
    <property type="entry name" value="ANL_N_sf"/>
</dbReference>
<keyword evidence="3" id="KW-1185">Reference proteome</keyword>
<sequence>MIENNDDYIISLEYNNELYELINQILNSYLEIIKNIDQYQQNSNDIACSKQEIAKENQKKCAIILLNKNYTVYDLEKYNYKLNTDSIDNVNESGDIYYILLTSGTTGKPKGTLVTHFNIYNNLRSHESLKDEEDSNNDYLYIKEAYSLPINETEKNICVIYSKIFNINPNEIGRLSDFYECGGVYIVSM</sequence>
<dbReference type="OrthoDB" id="288590at2759"/>
<dbReference type="PANTHER" id="PTHR45527:SF1">
    <property type="entry name" value="FATTY ACID SYNTHASE"/>
    <property type="match status" value="1"/>
</dbReference>
<dbReference type="AlphaFoldDB" id="A0A1Y1XLM4"/>
<proteinExistence type="predicted"/>
<comment type="caution">
    <text evidence="2">The sequence shown here is derived from an EMBL/GenBank/DDBJ whole genome shotgun (WGS) entry which is preliminary data.</text>
</comment>
<feature type="domain" description="AMP-dependent synthetase/ligase" evidence="1">
    <location>
        <begin position="54"/>
        <end position="132"/>
    </location>
</feature>
<reference evidence="2 3" key="1">
    <citation type="submission" date="2016-08" db="EMBL/GenBank/DDBJ databases">
        <title>A Parts List for Fungal Cellulosomes Revealed by Comparative Genomics.</title>
        <authorList>
            <consortium name="DOE Joint Genome Institute"/>
            <person name="Haitjema C.H."/>
            <person name="Gilmore S.P."/>
            <person name="Henske J.K."/>
            <person name="Solomon K.V."/>
            <person name="De Groot R."/>
            <person name="Kuo A."/>
            <person name="Mondo S.J."/>
            <person name="Salamov A.A."/>
            <person name="Labutti K."/>
            <person name="Zhao Z."/>
            <person name="Chiniquy J."/>
            <person name="Barry K."/>
            <person name="Brewer H.M."/>
            <person name="Purvine S.O."/>
            <person name="Wright A.T."/>
            <person name="Boxma B."/>
            <person name="Van Alen T."/>
            <person name="Hackstein J.H."/>
            <person name="Baker S.E."/>
            <person name="Grigoriev I.V."/>
            <person name="O'Malley M.A."/>
        </authorList>
    </citation>
    <scope>NUCLEOTIDE SEQUENCE [LARGE SCALE GENOMIC DNA]</scope>
    <source>
        <strain evidence="2 3">S4</strain>
    </source>
</reference>
<dbReference type="Proteomes" id="UP000193944">
    <property type="component" value="Unassembled WGS sequence"/>
</dbReference>